<dbReference type="Proteomes" id="UP001210925">
    <property type="component" value="Unassembled WGS sequence"/>
</dbReference>
<keyword evidence="1 2" id="KW-0175">Coiled coil</keyword>
<feature type="coiled-coil region" evidence="2">
    <location>
        <begin position="47"/>
        <end position="78"/>
    </location>
</feature>
<evidence type="ECO:0000313" key="3">
    <source>
        <dbReference type="EMBL" id="KAJ3261352.1"/>
    </source>
</evidence>
<evidence type="ECO:0000256" key="2">
    <source>
        <dbReference type="SAM" id="Coils"/>
    </source>
</evidence>
<evidence type="ECO:0000313" key="4">
    <source>
        <dbReference type="Proteomes" id="UP001210925"/>
    </source>
</evidence>
<accession>A0AAD5ULE1</accession>
<dbReference type="PANTHER" id="PTHR21549">
    <property type="entry name" value="MUTATED IN BLADDER CANCER 1"/>
    <property type="match status" value="1"/>
</dbReference>
<proteinExistence type="predicted"/>
<organism evidence="3 4">
    <name type="scientific">Boothiomyces macroporosus</name>
    <dbReference type="NCBI Taxonomy" id="261099"/>
    <lineage>
        <taxon>Eukaryota</taxon>
        <taxon>Fungi</taxon>
        <taxon>Fungi incertae sedis</taxon>
        <taxon>Chytridiomycota</taxon>
        <taxon>Chytridiomycota incertae sedis</taxon>
        <taxon>Chytridiomycetes</taxon>
        <taxon>Rhizophydiales</taxon>
        <taxon>Terramycetaceae</taxon>
        <taxon>Boothiomyces</taxon>
    </lineage>
</organism>
<name>A0AAD5ULE1_9FUNG</name>
<comment type="caution">
    <text evidence="3">The sequence shown here is derived from an EMBL/GenBank/DDBJ whole genome shotgun (WGS) entry which is preliminary data.</text>
</comment>
<dbReference type="EMBL" id="JADGKB010000006">
    <property type="protein sequence ID" value="KAJ3261352.1"/>
    <property type="molecule type" value="Genomic_DNA"/>
</dbReference>
<sequence>MKFEKGEELNWYWHREIVDMSDAEQLREDVMGLYYISKDMHHSSKSNQVLKDKFQEHKDLIDELIDKDTKKIAKLEKEIANIKFSDSIVDVNDEWIQFNGDIIRFGALKFKHEDLQKHHVNECVRIGNNYEHESLTLERSYQDVVERMPYGYLNADNYDHFVKIKLEYTNQTREKFTLFCERVQLEMPALSQKKISCQYNWLDRKNSFEMQKECLQQMQSKIKSEYITSTIQHIIEEEAAIKAEQEYLKSKEDQLHKTEKRHQTLKQWREKKIAQFILHSEKRKKNHEEQLQKERELQLKEEKRRESIKYQLQLYKEELEREKEKQKELELELQQKLNAEKELQKSINEERVKVRQEERQKKLKEKERQYRQMLLERQDLERRLELLCQSVAIHAESDWSRTTKDTCSFMKHREKEVENQWYKTVGYSSDEILKDNRMKMSIALYRNGLANSKYGNQVLQTARPN</sequence>
<evidence type="ECO:0000256" key="1">
    <source>
        <dbReference type="ARBA" id="ARBA00023054"/>
    </source>
</evidence>
<feature type="coiled-coil region" evidence="2">
    <location>
        <begin position="241"/>
        <end position="390"/>
    </location>
</feature>
<dbReference type="PANTHER" id="PTHR21549:SF1">
    <property type="entry name" value="COILED-COIL DOMAIN-CONTAINING PROTEIN 148"/>
    <property type="match status" value="1"/>
</dbReference>
<keyword evidence="4" id="KW-1185">Reference proteome</keyword>
<dbReference type="AlphaFoldDB" id="A0AAD5ULE1"/>
<reference evidence="3" key="1">
    <citation type="submission" date="2020-05" db="EMBL/GenBank/DDBJ databases">
        <title>Phylogenomic resolution of chytrid fungi.</title>
        <authorList>
            <person name="Stajich J.E."/>
            <person name="Amses K."/>
            <person name="Simmons R."/>
            <person name="Seto K."/>
            <person name="Myers J."/>
            <person name="Bonds A."/>
            <person name="Quandt C.A."/>
            <person name="Barry K."/>
            <person name="Liu P."/>
            <person name="Grigoriev I."/>
            <person name="Longcore J.E."/>
            <person name="James T.Y."/>
        </authorList>
    </citation>
    <scope>NUCLEOTIDE SEQUENCE</scope>
    <source>
        <strain evidence="3">PLAUS21</strain>
    </source>
</reference>
<gene>
    <name evidence="3" type="ORF">HK103_005960</name>
</gene>
<dbReference type="InterPro" id="IPR039902">
    <property type="entry name" value="CCDC148/CCDC112"/>
</dbReference>
<protein>
    <submittedName>
        <fullName evidence="3">Uncharacterized protein</fullName>
    </submittedName>
</protein>